<evidence type="ECO:0000313" key="1">
    <source>
        <dbReference type="EMBL" id="RNA30465.1"/>
    </source>
</evidence>
<sequence>MSKLMITRQNIFAISPKPITKHIIKEVKALIQKKFVDAILENIFIAYTSSRCVKCVPVSGDSNDLAEFLIAWHTFDTLYSSLGKPGTFRLVSLRFIQFK</sequence>
<evidence type="ECO:0000313" key="2">
    <source>
        <dbReference type="Proteomes" id="UP000276133"/>
    </source>
</evidence>
<gene>
    <name evidence="1" type="ORF">BpHYR1_036227</name>
</gene>
<comment type="caution">
    <text evidence="1">The sequence shown here is derived from an EMBL/GenBank/DDBJ whole genome shotgun (WGS) entry which is preliminary data.</text>
</comment>
<protein>
    <submittedName>
        <fullName evidence="1">Uncharacterized protein</fullName>
    </submittedName>
</protein>
<organism evidence="1 2">
    <name type="scientific">Brachionus plicatilis</name>
    <name type="common">Marine rotifer</name>
    <name type="synonym">Brachionus muelleri</name>
    <dbReference type="NCBI Taxonomy" id="10195"/>
    <lineage>
        <taxon>Eukaryota</taxon>
        <taxon>Metazoa</taxon>
        <taxon>Spiralia</taxon>
        <taxon>Gnathifera</taxon>
        <taxon>Rotifera</taxon>
        <taxon>Eurotatoria</taxon>
        <taxon>Monogononta</taxon>
        <taxon>Pseudotrocha</taxon>
        <taxon>Ploima</taxon>
        <taxon>Brachionidae</taxon>
        <taxon>Brachionus</taxon>
    </lineage>
</organism>
<accession>A0A3M7S4B0</accession>
<name>A0A3M7S4B0_BRAPC</name>
<reference evidence="1 2" key="1">
    <citation type="journal article" date="2018" name="Sci. Rep.">
        <title>Genomic signatures of local adaptation to the degree of environmental predictability in rotifers.</title>
        <authorList>
            <person name="Franch-Gras L."/>
            <person name="Hahn C."/>
            <person name="Garcia-Roger E.M."/>
            <person name="Carmona M.J."/>
            <person name="Serra M."/>
            <person name="Gomez A."/>
        </authorList>
    </citation>
    <scope>NUCLEOTIDE SEQUENCE [LARGE SCALE GENOMIC DNA]</scope>
    <source>
        <strain evidence="1">HYR1</strain>
    </source>
</reference>
<proteinExistence type="predicted"/>
<dbReference type="Proteomes" id="UP000276133">
    <property type="component" value="Unassembled WGS sequence"/>
</dbReference>
<keyword evidence="2" id="KW-1185">Reference proteome</keyword>
<dbReference type="EMBL" id="REGN01002086">
    <property type="protein sequence ID" value="RNA30465.1"/>
    <property type="molecule type" value="Genomic_DNA"/>
</dbReference>
<dbReference type="AlphaFoldDB" id="A0A3M7S4B0"/>